<dbReference type="EMBL" id="BMAO01024267">
    <property type="protein sequence ID" value="GFQ94147.1"/>
    <property type="molecule type" value="Genomic_DNA"/>
</dbReference>
<feature type="region of interest" description="Disordered" evidence="1">
    <location>
        <begin position="1"/>
        <end position="21"/>
    </location>
</feature>
<name>A0A8X6G1C2_TRICU</name>
<evidence type="ECO:0000313" key="2">
    <source>
        <dbReference type="EMBL" id="GFQ94147.1"/>
    </source>
</evidence>
<dbReference type="EMBL" id="BMAO01016336">
    <property type="protein sequence ID" value="GFR07797.1"/>
    <property type="molecule type" value="Genomic_DNA"/>
</dbReference>
<comment type="caution">
    <text evidence="2">The sequence shown here is derived from an EMBL/GenBank/DDBJ whole genome shotgun (WGS) entry which is preliminary data.</text>
</comment>
<proteinExistence type="predicted"/>
<evidence type="ECO:0000256" key="1">
    <source>
        <dbReference type="SAM" id="MobiDB-lite"/>
    </source>
</evidence>
<dbReference type="AlphaFoldDB" id="A0A8X6G1C2"/>
<accession>A0A8X6G1C2</accession>
<keyword evidence="4" id="KW-1185">Reference proteome</keyword>
<sequence length="93" mass="11124">MLSHKRQRKNELSNKRAQKKSLRAEEIIVSLRSIVFQCHNLQKRRAILTNGLLQLPFRVLPKWIIRLRCTVIYRSNEFPPKRRISCATNWILT</sequence>
<gene>
    <name evidence="2" type="ORF">TNCT_178471</name>
    <name evidence="3" type="ORF">TNCT_399501</name>
</gene>
<evidence type="ECO:0000313" key="4">
    <source>
        <dbReference type="Proteomes" id="UP000887116"/>
    </source>
</evidence>
<protein>
    <submittedName>
        <fullName evidence="2">Uncharacterized protein</fullName>
    </submittedName>
</protein>
<organism evidence="2 4">
    <name type="scientific">Trichonephila clavata</name>
    <name type="common">Joro spider</name>
    <name type="synonym">Nephila clavata</name>
    <dbReference type="NCBI Taxonomy" id="2740835"/>
    <lineage>
        <taxon>Eukaryota</taxon>
        <taxon>Metazoa</taxon>
        <taxon>Ecdysozoa</taxon>
        <taxon>Arthropoda</taxon>
        <taxon>Chelicerata</taxon>
        <taxon>Arachnida</taxon>
        <taxon>Araneae</taxon>
        <taxon>Araneomorphae</taxon>
        <taxon>Entelegynae</taxon>
        <taxon>Araneoidea</taxon>
        <taxon>Nephilidae</taxon>
        <taxon>Trichonephila</taxon>
    </lineage>
</organism>
<reference evidence="2" key="1">
    <citation type="submission" date="2020-07" db="EMBL/GenBank/DDBJ databases">
        <title>Multicomponent nature underlies the extraordinary mechanical properties of spider dragline silk.</title>
        <authorList>
            <person name="Kono N."/>
            <person name="Nakamura H."/>
            <person name="Mori M."/>
            <person name="Yoshida Y."/>
            <person name="Ohtoshi R."/>
            <person name="Malay A.D."/>
            <person name="Moran D.A.P."/>
            <person name="Tomita M."/>
            <person name="Numata K."/>
            <person name="Arakawa K."/>
        </authorList>
    </citation>
    <scope>NUCLEOTIDE SEQUENCE</scope>
</reference>
<dbReference type="Proteomes" id="UP000887116">
    <property type="component" value="Unassembled WGS sequence"/>
</dbReference>
<evidence type="ECO:0000313" key="3">
    <source>
        <dbReference type="EMBL" id="GFR07797.1"/>
    </source>
</evidence>